<evidence type="ECO:0000313" key="3">
    <source>
        <dbReference type="EMBL" id="QOR69433.1"/>
    </source>
</evidence>
<evidence type="ECO:0000313" key="4">
    <source>
        <dbReference type="Proteomes" id="UP000593758"/>
    </source>
</evidence>
<proteinExistence type="inferred from homology"/>
<evidence type="ECO:0000256" key="1">
    <source>
        <dbReference type="ARBA" id="ARBA00006817"/>
    </source>
</evidence>
<accession>A0A7M1SS69</accession>
<dbReference type="Pfam" id="PF08327">
    <property type="entry name" value="AHSA1"/>
    <property type="match status" value="1"/>
</dbReference>
<protein>
    <submittedName>
        <fullName evidence="3">SRPBCC family protein</fullName>
    </submittedName>
</protein>
<dbReference type="Proteomes" id="UP000593758">
    <property type="component" value="Chromosome"/>
</dbReference>
<dbReference type="EMBL" id="CP063169">
    <property type="protein sequence ID" value="QOR69433.1"/>
    <property type="molecule type" value="Genomic_DNA"/>
</dbReference>
<dbReference type="InterPro" id="IPR023393">
    <property type="entry name" value="START-like_dom_sf"/>
</dbReference>
<dbReference type="CDD" id="cd08899">
    <property type="entry name" value="SRPBCC_CalC_Aha1-like_6"/>
    <property type="match status" value="1"/>
</dbReference>
<dbReference type="Gene3D" id="3.30.530.20">
    <property type="match status" value="1"/>
</dbReference>
<dbReference type="KEGG" id="halt:IM660_12100"/>
<organism evidence="3 4">
    <name type="scientific">Ruania alkalisoli</name>
    <dbReference type="NCBI Taxonomy" id="2779775"/>
    <lineage>
        <taxon>Bacteria</taxon>
        <taxon>Bacillati</taxon>
        <taxon>Actinomycetota</taxon>
        <taxon>Actinomycetes</taxon>
        <taxon>Micrococcales</taxon>
        <taxon>Ruaniaceae</taxon>
        <taxon>Ruania</taxon>
    </lineage>
</organism>
<dbReference type="RefSeq" id="WP_193495816.1">
    <property type="nucleotide sequence ID" value="NZ_CP063169.1"/>
</dbReference>
<comment type="similarity">
    <text evidence="1">Belongs to the AHA1 family.</text>
</comment>
<feature type="domain" description="Activator of Hsp90 ATPase homologue 1/2-like C-terminal" evidence="2">
    <location>
        <begin position="30"/>
        <end position="143"/>
    </location>
</feature>
<dbReference type="InterPro" id="IPR013538">
    <property type="entry name" value="ASHA1/2-like_C"/>
</dbReference>
<dbReference type="SUPFAM" id="SSF55961">
    <property type="entry name" value="Bet v1-like"/>
    <property type="match status" value="1"/>
</dbReference>
<sequence>MTSNDSARGTLGIGEDGTFRIHFERHLPYRPDRVWAWLTEPDLLQQWLPGCRIEPEVGSAVRYDFGEEGSATGTVTTVEPPTADGAGRLIHGWVWEGVPESEVVWELVPTDGGTLLTLTHREVLPEPAAEFAVGWHVMLDALTLAADGSPEPVESAWANLEQVAAYYAS</sequence>
<dbReference type="AlphaFoldDB" id="A0A7M1SS69"/>
<keyword evidence="4" id="KW-1185">Reference proteome</keyword>
<gene>
    <name evidence="3" type="ORF">IM660_12100</name>
</gene>
<reference evidence="3 4" key="1">
    <citation type="submission" date="2020-10" db="EMBL/GenBank/DDBJ databases">
        <title>Haloactinobacterium sp. RN3S43, a bacterium isolated from saline soil.</title>
        <authorList>
            <person name="Sun J.-Q."/>
        </authorList>
    </citation>
    <scope>NUCLEOTIDE SEQUENCE [LARGE SCALE GENOMIC DNA]</scope>
    <source>
        <strain evidence="3 4">RN3S43</strain>
    </source>
</reference>
<name>A0A7M1SS69_9MICO</name>
<evidence type="ECO:0000259" key="2">
    <source>
        <dbReference type="Pfam" id="PF08327"/>
    </source>
</evidence>